<name>A0A7Y4DAM2_VIBSP</name>
<organism evidence="1 2">
    <name type="scientific">Vibrio splendidus</name>
    <dbReference type="NCBI Taxonomy" id="29497"/>
    <lineage>
        <taxon>Bacteria</taxon>
        <taxon>Pseudomonadati</taxon>
        <taxon>Pseudomonadota</taxon>
        <taxon>Gammaproteobacteria</taxon>
        <taxon>Vibrionales</taxon>
        <taxon>Vibrionaceae</taxon>
        <taxon>Vibrio</taxon>
    </lineage>
</organism>
<comment type="caution">
    <text evidence="1">The sequence shown here is derived from an EMBL/GenBank/DDBJ whole genome shotgun (WGS) entry which is preliminary data.</text>
</comment>
<dbReference type="Proteomes" id="UP000519158">
    <property type="component" value="Unassembled WGS sequence"/>
</dbReference>
<reference evidence="1 2" key="1">
    <citation type="submission" date="2019-09" db="EMBL/GenBank/DDBJ databases">
        <title>Draft genome sequencing and comparative genomics of hatchery-associated Vibrios.</title>
        <authorList>
            <person name="Kehlet-Delgado H."/>
            <person name="Mueller R.S."/>
        </authorList>
    </citation>
    <scope>NUCLEOTIDE SEQUENCE [LARGE SCALE GENOMIC DNA]</scope>
    <source>
        <strain evidence="1 2">99-70-13A3</strain>
    </source>
</reference>
<accession>A0A7Y4DAM2</accession>
<dbReference type="AlphaFoldDB" id="A0A7Y4DAM2"/>
<protein>
    <submittedName>
        <fullName evidence="1">Uncharacterized protein</fullName>
    </submittedName>
</protein>
<sequence length="135" mass="15217">MSVSIRHRYHHGNVIINQSKVVIGSALTGVNIPASLKNGEYCYRPFGGVIDDDSVMRSAPRVKLMNITGFWWDDSGLGDCYEIPLGHATKGYFLDGLYYVAIKDDRPIHWEVNQPRMNYRTNNVVSMGKPIKTSL</sequence>
<dbReference type="RefSeq" id="WP_171331120.1">
    <property type="nucleotide sequence ID" value="NZ_CAWPOP010000027.1"/>
</dbReference>
<dbReference type="EMBL" id="VTXL01000033">
    <property type="protein sequence ID" value="NOJ15764.1"/>
    <property type="molecule type" value="Genomic_DNA"/>
</dbReference>
<evidence type="ECO:0000313" key="2">
    <source>
        <dbReference type="Proteomes" id="UP000519158"/>
    </source>
</evidence>
<gene>
    <name evidence="1" type="ORF">F0234_23745</name>
</gene>
<evidence type="ECO:0000313" key="1">
    <source>
        <dbReference type="EMBL" id="NOJ15764.1"/>
    </source>
</evidence>
<proteinExistence type="predicted"/>